<accession>A0A7J2U5Q7</accession>
<sequence>MGEEYIHYLCKQSFEKDLSECVDTLQKLKQLVKKAILQRMESCYEDPENCVAAVSSANSVIHELTFRIIPAVISVALEELVESK</sequence>
<dbReference type="EMBL" id="DSEU01000060">
    <property type="protein sequence ID" value="HEM67657.1"/>
    <property type="molecule type" value="Genomic_DNA"/>
</dbReference>
<comment type="caution">
    <text evidence="1">The sequence shown here is derived from an EMBL/GenBank/DDBJ whole genome shotgun (WGS) entry which is preliminary data.</text>
</comment>
<organism evidence="1">
    <name type="scientific">Ignisphaera aggregans</name>
    <dbReference type="NCBI Taxonomy" id="334771"/>
    <lineage>
        <taxon>Archaea</taxon>
        <taxon>Thermoproteota</taxon>
        <taxon>Thermoprotei</taxon>
        <taxon>Desulfurococcales</taxon>
        <taxon>Desulfurococcaceae</taxon>
        <taxon>Ignisphaera</taxon>
    </lineage>
</organism>
<protein>
    <submittedName>
        <fullName evidence="1">Uncharacterized protein</fullName>
    </submittedName>
</protein>
<reference evidence="1" key="1">
    <citation type="journal article" date="2020" name="mSystems">
        <title>Genome- and Community-Level Interaction Insights into Carbon Utilization and Element Cycling Functions of Hydrothermarchaeota in Hydrothermal Sediment.</title>
        <authorList>
            <person name="Zhou Z."/>
            <person name="Liu Y."/>
            <person name="Xu W."/>
            <person name="Pan J."/>
            <person name="Luo Z.H."/>
            <person name="Li M."/>
        </authorList>
    </citation>
    <scope>NUCLEOTIDE SEQUENCE [LARGE SCALE GENOMIC DNA]</scope>
    <source>
        <strain evidence="1">SpSt-125</strain>
    </source>
</reference>
<gene>
    <name evidence="1" type="ORF">ENO26_08895</name>
</gene>
<dbReference type="AlphaFoldDB" id="A0A7J2U5Q7"/>
<proteinExistence type="predicted"/>
<evidence type="ECO:0000313" key="1">
    <source>
        <dbReference type="EMBL" id="HEM67657.1"/>
    </source>
</evidence>
<name>A0A7J2U5Q7_9CREN</name>